<keyword evidence="2" id="KW-0472">Membrane</keyword>
<proteinExistence type="predicted"/>
<dbReference type="InterPro" id="IPR013783">
    <property type="entry name" value="Ig-like_fold"/>
</dbReference>
<dbReference type="Pfam" id="PF05345">
    <property type="entry name" value="He_PIG"/>
    <property type="match status" value="1"/>
</dbReference>
<dbReference type="RefSeq" id="WP_175329610.1">
    <property type="nucleotide sequence ID" value="NZ_BMOI01000004.1"/>
</dbReference>
<feature type="compositionally biased region" description="Low complexity" evidence="1">
    <location>
        <begin position="78"/>
        <end position="103"/>
    </location>
</feature>
<feature type="transmembrane region" description="Helical" evidence="2">
    <location>
        <begin position="521"/>
        <end position="541"/>
    </location>
</feature>
<sequence length="548" mass="56169">MRRSTSTVRRACALGTTAALVVLTTGLGVMTATAANAETVSEPTPTATVDPTPSDASTDPTTDPTATPTPTGEPDSSATADPAPTTGEPAPAKTTAPAKPLLPGSGSSTQDVTPAAVAAPTVTITGTAKVGSTLKATTTGFDKELATPEFVWTNQATKEQLSNDQFYDLQPTDVGAVIVVTVTGKDSEGTDVKASAKTAEVTQDPVFVDASGTPIVGGTVADEDTLFIDDATAGEAYSYTFRAEGYPAPTYQLSWYYGDEEDSIGNVVETQSQAAAENTLGAGFESDADVNGDGEITPDDQLPKGITFDPATGELSGTATEASWYDFAVTATSGDVSTTQYVELTVDPGAAYGLAAVALDKGLIDNGKGAEYIIRPDGTVLGFDLAVDEDGFPEIGDLRDHVSVKQGGTLLVYGSPVDRFGNDVYPEDENDVVQATVTSDVASDVIKPYTENGAEGYGVSSVTFPHASTHRLSVSAQALEPISFDVEVQPVAAPAVVVTPTATGTGTGVQLAYTGSDATGALPWALGLVLAGAGLIGARTLRRRRAQR</sequence>
<comment type="caution">
    <text evidence="4">The sequence shown here is derived from an EMBL/GenBank/DDBJ whole genome shotgun (WGS) entry which is preliminary data.</text>
</comment>
<dbReference type="Gene3D" id="2.60.40.2700">
    <property type="match status" value="1"/>
</dbReference>
<dbReference type="Gene3D" id="2.60.40.10">
    <property type="entry name" value="Immunoglobulins"/>
    <property type="match status" value="1"/>
</dbReference>
<evidence type="ECO:0008006" key="6">
    <source>
        <dbReference type="Google" id="ProtNLM"/>
    </source>
</evidence>
<feature type="chain" id="PRO_5045327596" description="Gram-positive cocci surface proteins LPxTG domain-containing protein" evidence="3">
    <location>
        <begin position="35"/>
        <end position="548"/>
    </location>
</feature>
<dbReference type="Proteomes" id="UP000746584">
    <property type="component" value="Unassembled WGS sequence"/>
</dbReference>
<feature type="compositionally biased region" description="Low complexity" evidence="1">
    <location>
        <begin position="50"/>
        <end position="70"/>
    </location>
</feature>
<evidence type="ECO:0000313" key="4">
    <source>
        <dbReference type="EMBL" id="MBM7801141.1"/>
    </source>
</evidence>
<evidence type="ECO:0000313" key="5">
    <source>
        <dbReference type="Proteomes" id="UP000746584"/>
    </source>
</evidence>
<evidence type="ECO:0000256" key="2">
    <source>
        <dbReference type="SAM" id="Phobius"/>
    </source>
</evidence>
<evidence type="ECO:0000256" key="1">
    <source>
        <dbReference type="SAM" id="MobiDB-lite"/>
    </source>
</evidence>
<dbReference type="EMBL" id="JAFBCG010000001">
    <property type="protein sequence ID" value="MBM7801141.1"/>
    <property type="molecule type" value="Genomic_DNA"/>
</dbReference>
<keyword evidence="5" id="KW-1185">Reference proteome</keyword>
<feature type="signal peptide" evidence="3">
    <location>
        <begin position="1"/>
        <end position="34"/>
    </location>
</feature>
<feature type="compositionally biased region" description="Polar residues" evidence="1">
    <location>
        <begin position="38"/>
        <end position="49"/>
    </location>
</feature>
<evidence type="ECO:0000256" key="3">
    <source>
        <dbReference type="SAM" id="SignalP"/>
    </source>
</evidence>
<name>A0ABS2RQ54_9MICO</name>
<dbReference type="InterPro" id="IPR015919">
    <property type="entry name" value="Cadherin-like_sf"/>
</dbReference>
<keyword evidence="3" id="KW-0732">Signal</keyword>
<feature type="region of interest" description="Disordered" evidence="1">
    <location>
        <begin position="38"/>
        <end position="114"/>
    </location>
</feature>
<accession>A0ABS2RQ54</accession>
<reference evidence="4 5" key="1">
    <citation type="submission" date="2021-01" db="EMBL/GenBank/DDBJ databases">
        <title>Sequencing the genomes of 1000 actinobacteria strains.</title>
        <authorList>
            <person name="Klenk H.-P."/>
        </authorList>
    </citation>
    <scope>NUCLEOTIDE SEQUENCE [LARGE SCALE GENOMIC DNA]</scope>
    <source>
        <strain evidence="4 5">DSM 20542</strain>
    </source>
</reference>
<dbReference type="SUPFAM" id="SSF49313">
    <property type="entry name" value="Cadherin-like"/>
    <property type="match status" value="1"/>
</dbReference>
<keyword evidence="2" id="KW-1133">Transmembrane helix</keyword>
<gene>
    <name evidence="4" type="ORF">JOE58_000392</name>
</gene>
<keyword evidence="2" id="KW-0812">Transmembrane</keyword>
<organism evidence="4 5">
    <name type="scientific">Curtobacterium luteum</name>
    <dbReference type="NCBI Taxonomy" id="33881"/>
    <lineage>
        <taxon>Bacteria</taxon>
        <taxon>Bacillati</taxon>
        <taxon>Actinomycetota</taxon>
        <taxon>Actinomycetes</taxon>
        <taxon>Micrococcales</taxon>
        <taxon>Microbacteriaceae</taxon>
        <taxon>Curtobacterium</taxon>
    </lineage>
</organism>
<protein>
    <recommendedName>
        <fullName evidence="6">Gram-positive cocci surface proteins LPxTG domain-containing protein</fullName>
    </recommendedName>
</protein>